<feature type="signal peptide" evidence="1">
    <location>
        <begin position="1"/>
        <end position="18"/>
    </location>
</feature>
<evidence type="ECO:0008006" key="4">
    <source>
        <dbReference type="Google" id="ProtNLM"/>
    </source>
</evidence>
<evidence type="ECO:0000256" key="1">
    <source>
        <dbReference type="SAM" id="SignalP"/>
    </source>
</evidence>
<dbReference type="EMBL" id="OZ034819">
    <property type="protein sequence ID" value="CAL1398010.1"/>
    <property type="molecule type" value="Genomic_DNA"/>
</dbReference>
<dbReference type="AlphaFoldDB" id="A0AAV2FIE1"/>
<reference evidence="2 3" key="1">
    <citation type="submission" date="2024-04" db="EMBL/GenBank/DDBJ databases">
        <authorList>
            <person name="Fracassetti M."/>
        </authorList>
    </citation>
    <scope>NUCLEOTIDE SEQUENCE [LARGE SCALE GENOMIC DNA]</scope>
</reference>
<protein>
    <recommendedName>
        <fullName evidence="4">Secreted protein</fullName>
    </recommendedName>
</protein>
<keyword evidence="1" id="KW-0732">Signal</keyword>
<evidence type="ECO:0000313" key="2">
    <source>
        <dbReference type="EMBL" id="CAL1398010.1"/>
    </source>
</evidence>
<organism evidence="2 3">
    <name type="scientific">Linum trigynum</name>
    <dbReference type="NCBI Taxonomy" id="586398"/>
    <lineage>
        <taxon>Eukaryota</taxon>
        <taxon>Viridiplantae</taxon>
        <taxon>Streptophyta</taxon>
        <taxon>Embryophyta</taxon>
        <taxon>Tracheophyta</taxon>
        <taxon>Spermatophyta</taxon>
        <taxon>Magnoliopsida</taxon>
        <taxon>eudicotyledons</taxon>
        <taxon>Gunneridae</taxon>
        <taxon>Pentapetalae</taxon>
        <taxon>rosids</taxon>
        <taxon>fabids</taxon>
        <taxon>Malpighiales</taxon>
        <taxon>Linaceae</taxon>
        <taxon>Linum</taxon>
    </lineage>
</organism>
<dbReference type="Proteomes" id="UP001497516">
    <property type="component" value="Chromosome 6"/>
</dbReference>
<evidence type="ECO:0000313" key="3">
    <source>
        <dbReference type="Proteomes" id="UP001497516"/>
    </source>
</evidence>
<gene>
    <name evidence="2" type="ORF">LTRI10_LOCUS38268</name>
</gene>
<accession>A0AAV2FIE1</accession>
<proteinExistence type="predicted"/>
<name>A0AAV2FIE1_9ROSI</name>
<feature type="chain" id="PRO_5043449669" description="Secreted protein" evidence="1">
    <location>
        <begin position="19"/>
        <end position="98"/>
    </location>
</feature>
<keyword evidence="3" id="KW-1185">Reference proteome</keyword>
<sequence length="98" mass="10774">MWAALLQSLLAKFHLIESTLLASSFSSLTKGPTSNLVSSGFCNVRNAFWQSVSTTTKVRPCISTCWMPNSIAFNSASSGVHRLLSLLYHGRSRHQRSS</sequence>